<gene>
    <name evidence="1" type="ORF">VP01_11262g1</name>
</gene>
<accession>A0A0L6VTP3</accession>
<name>A0A0L6VTP3_9BASI</name>
<evidence type="ECO:0000313" key="2">
    <source>
        <dbReference type="Proteomes" id="UP000037035"/>
    </source>
</evidence>
<comment type="caution">
    <text evidence="1">The sequence shown here is derived from an EMBL/GenBank/DDBJ whole genome shotgun (WGS) entry which is preliminary data.</text>
</comment>
<dbReference type="VEuPathDB" id="FungiDB:VP01_11262g1"/>
<organism evidence="1 2">
    <name type="scientific">Puccinia sorghi</name>
    <dbReference type="NCBI Taxonomy" id="27349"/>
    <lineage>
        <taxon>Eukaryota</taxon>
        <taxon>Fungi</taxon>
        <taxon>Dikarya</taxon>
        <taxon>Basidiomycota</taxon>
        <taxon>Pucciniomycotina</taxon>
        <taxon>Pucciniomycetes</taxon>
        <taxon>Pucciniales</taxon>
        <taxon>Pucciniaceae</taxon>
        <taxon>Puccinia</taxon>
    </lineage>
</organism>
<reference evidence="1 2" key="1">
    <citation type="submission" date="2015-08" db="EMBL/GenBank/DDBJ databases">
        <title>Next Generation Sequencing and Analysis of the Genome of Puccinia sorghi L Schw, the Causal Agent of Maize Common Rust.</title>
        <authorList>
            <person name="Rochi L."/>
            <person name="Burguener G."/>
            <person name="Darino M."/>
            <person name="Turjanski A."/>
            <person name="Kreff E."/>
            <person name="Dieguez M.J."/>
            <person name="Sacco F."/>
        </authorList>
    </citation>
    <scope>NUCLEOTIDE SEQUENCE [LARGE SCALE GENOMIC DNA]</scope>
    <source>
        <strain evidence="1 2">RO10H11247</strain>
    </source>
</reference>
<dbReference type="AlphaFoldDB" id="A0A0L6VTP3"/>
<dbReference type="Proteomes" id="UP000037035">
    <property type="component" value="Unassembled WGS sequence"/>
</dbReference>
<sequence length="107" mass="11938">IQPIFVAHSWCILHSDCSKTSTYAKMWSLDGSLTGASCMSTAGKTLEQIMKQISPCYQQMDLIFEKKANLVPLHNFESTNLEALYLDEISSLDESSVNVNPSFTPMQ</sequence>
<keyword evidence="2" id="KW-1185">Reference proteome</keyword>
<evidence type="ECO:0000313" key="1">
    <source>
        <dbReference type="EMBL" id="KNZ63570.1"/>
    </source>
</evidence>
<dbReference type="EMBL" id="LAVV01001402">
    <property type="protein sequence ID" value="KNZ63570.1"/>
    <property type="molecule type" value="Genomic_DNA"/>
</dbReference>
<protein>
    <submittedName>
        <fullName evidence="1">Uncharacterized protein</fullName>
    </submittedName>
</protein>
<feature type="non-terminal residue" evidence="1">
    <location>
        <position position="1"/>
    </location>
</feature>
<proteinExistence type="predicted"/>